<evidence type="ECO:0000256" key="1">
    <source>
        <dbReference type="SAM" id="MobiDB-lite"/>
    </source>
</evidence>
<dbReference type="Proteomes" id="UP000094960">
    <property type="component" value="Chromosome"/>
</dbReference>
<accession>A0A1D7YJT0</accession>
<evidence type="ECO:0000313" key="3">
    <source>
        <dbReference type="Proteomes" id="UP000094960"/>
    </source>
</evidence>
<organism evidence="2 3">
    <name type="scientific">Streptomyces fodineus</name>
    <dbReference type="NCBI Taxonomy" id="1904616"/>
    <lineage>
        <taxon>Bacteria</taxon>
        <taxon>Bacillati</taxon>
        <taxon>Actinomycetota</taxon>
        <taxon>Actinomycetes</taxon>
        <taxon>Kitasatosporales</taxon>
        <taxon>Streptomycetaceae</taxon>
        <taxon>Streptomyces</taxon>
    </lineage>
</organism>
<gene>
    <name evidence="2" type="ORF">BFF78_36285</name>
</gene>
<proteinExistence type="predicted"/>
<reference evidence="3" key="1">
    <citation type="submission" date="2016-09" db="EMBL/GenBank/DDBJ databases">
        <title>Streptomyces puniciscabiei strain:TW1S1 Genome sequencing and assembly.</title>
        <authorList>
            <person name="Kim M.-K."/>
            <person name="Kim S.B."/>
        </authorList>
    </citation>
    <scope>NUCLEOTIDE SEQUENCE [LARGE SCALE GENOMIC DNA]</scope>
    <source>
        <strain evidence="3">TW1S1</strain>
    </source>
</reference>
<name>A0A1D7YJT0_9ACTN</name>
<keyword evidence="3" id="KW-1185">Reference proteome</keyword>
<evidence type="ECO:0008006" key="4">
    <source>
        <dbReference type="Google" id="ProtNLM"/>
    </source>
</evidence>
<dbReference type="RefSeq" id="WP_069782319.1">
    <property type="nucleotide sequence ID" value="NZ_CP017248.1"/>
</dbReference>
<evidence type="ECO:0000313" key="2">
    <source>
        <dbReference type="EMBL" id="AOR35804.1"/>
    </source>
</evidence>
<dbReference type="KEGG" id="spun:BFF78_36285"/>
<sequence length="625" mass="70222">MPDRIGIREIVFRQRDRPVHARLDPSAFACSTLAGQLADLWVDYHRKNALKTVHAYPTAIRSFAKFLDVHLMSQGIDPTQARLEDESIDLPALIHAWGQSLLKQYPENSRRPWGLERALLALLSHGSERDLNVPERVRRRAAAPPGVRKATGQVLDEFSNAERAAMRKAAQDDVRALERRLARGLELLEAGRDPRRHGWLELPNLIWAARHGLVDSHTLNENLPLPRNWPADIREFAESSGIWPGIGLMGCLHHMLFPREIDLHPFRVLLLLGMTDCTSEELHALQVPDLEFSAEGVRIVQAKERAERIRADFHLAEPSDGTPEEPGDKSYPGRGAWDVPGLLRRLVKANTLTREVFDGEPWLFTAVESRKRVRMDAALAAFQDPGRRFTHWLERHSGPDRPFPKGVSRPHDVRRLRKTAKTTRVVALGGTLTDLAGDDHSVRVFQQHYAHGTTAHVLAGAAMNRAQSKVFAKVTGQATLVRPEDEARLAEPEVAAALGVTLEQGADLRDGQLDMGVSNCKDPHNSPHSTPGKLCHVAPAMCMICDNAVVFVSQLHQQLMLFDHIQHMRNVLPPKTWHSIWGRQEAALKQVFEECADHIEDARKTIEEQALTLNLPLGMRTEYDR</sequence>
<dbReference type="EMBL" id="CP017248">
    <property type="protein sequence ID" value="AOR35804.1"/>
    <property type="molecule type" value="Genomic_DNA"/>
</dbReference>
<dbReference type="AlphaFoldDB" id="A0A1D7YJT0"/>
<feature type="region of interest" description="Disordered" evidence="1">
    <location>
        <begin position="313"/>
        <end position="334"/>
    </location>
</feature>
<protein>
    <recommendedName>
        <fullName evidence="4">Integrase</fullName>
    </recommendedName>
</protein>